<sequence>MRADNNITQDGRALERTASQPPRQIRGAVRASFWCGQGIRDQQTSREIVDRGRDQPASYLGNVVVALTSSNSTNTAESCDNLRTDRLPKKKSQGLPDSSDSSEDQQPSRYCTRAVPITPRKSVDITPQSTLWNDGGAMPN</sequence>
<comment type="caution">
    <text evidence="2">The sequence shown here is derived from an EMBL/GenBank/DDBJ whole genome shotgun (WGS) entry which is preliminary data.</text>
</comment>
<dbReference type="AlphaFoldDB" id="A0AAD9API9"/>
<keyword evidence="3" id="KW-1185">Reference proteome</keyword>
<protein>
    <submittedName>
        <fullName evidence="2">Uncharacterized protein</fullName>
    </submittedName>
</protein>
<dbReference type="Proteomes" id="UP001243330">
    <property type="component" value="Unassembled WGS sequence"/>
</dbReference>
<proteinExistence type="predicted"/>
<evidence type="ECO:0000313" key="2">
    <source>
        <dbReference type="EMBL" id="KAK1852233.1"/>
    </source>
</evidence>
<evidence type="ECO:0000256" key="1">
    <source>
        <dbReference type="SAM" id="MobiDB-lite"/>
    </source>
</evidence>
<gene>
    <name evidence="2" type="ORF">CCHR01_05135</name>
</gene>
<name>A0AAD9API9_9PEZI</name>
<feature type="region of interest" description="Disordered" evidence="1">
    <location>
        <begin position="1"/>
        <end position="25"/>
    </location>
</feature>
<evidence type="ECO:0000313" key="3">
    <source>
        <dbReference type="Proteomes" id="UP001243330"/>
    </source>
</evidence>
<feature type="compositionally biased region" description="Low complexity" evidence="1">
    <location>
        <begin position="96"/>
        <end position="108"/>
    </location>
</feature>
<feature type="region of interest" description="Disordered" evidence="1">
    <location>
        <begin position="71"/>
        <end position="140"/>
    </location>
</feature>
<organism evidence="2 3">
    <name type="scientific">Colletotrichum chrysophilum</name>
    <dbReference type="NCBI Taxonomy" id="1836956"/>
    <lineage>
        <taxon>Eukaryota</taxon>
        <taxon>Fungi</taxon>
        <taxon>Dikarya</taxon>
        <taxon>Ascomycota</taxon>
        <taxon>Pezizomycotina</taxon>
        <taxon>Sordariomycetes</taxon>
        <taxon>Hypocreomycetidae</taxon>
        <taxon>Glomerellales</taxon>
        <taxon>Glomerellaceae</taxon>
        <taxon>Colletotrichum</taxon>
        <taxon>Colletotrichum gloeosporioides species complex</taxon>
    </lineage>
</organism>
<reference evidence="2" key="1">
    <citation type="submission" date="2023-01" db="EMBL/GenBank/DDBJ databases">
        <title>Colletotrichum chrysophilum M932 genome sequence.</title>
        <authorList>
            <person name="Baroncelli R."/>
        </authorList>
    </citation>
    <scope>NUCLEOTIDE SEQUENCE</scope>
    <source>
        <strain evidence="2">M932</strain>
    </source>
</reference>
<accession>A0AAD9API9</accession>
<dbReference type="EMBL" id="JAQOWY010000079">
    <property type="protein sequence ID" value="KAK1852233.1"/>
    <property type="molecule type" value="Genomic_DNA"/>
</dbReference>